<keyword evidence="2" id="KW-1185">Reference proteome</keyword>
<gene>
    <name evidence="1" type="ORF">EYF80_037836</name>
</gene>
<dbReference type="Proteomes" id="UP000314294">
    <property type="component" value="Unassembled WGS sequence"/>
</dbReference>
<reference evidence="1 2" key="1">
    <citation type="submission" date="2019-03" db="EMBL/GenBank/DDBJ databases">
        <title>First draft genome of Liparis tanakae, snailfish: a comprehensive survey of snailfish specific genes.</title>
        <authorList>
            <person name="Kim W."/>
            <person name="Song I."/>
            <person name="Jeong J.-H."/>
            <person name="Kim D."/>
            <person name="Kim S."/>
            <person name="Ryu S."/>
            <person name="Song J.Y."/>
            <person name="Lee S.K."/>
        </authorList>
    </citation>
    <scope>NUCLEOTIDE SEQUENCE [LARGE SCALE GENOMIC DNA]</scope>
    <source>
        <tissue evidence="1">Muscle</tissue>
    </source>
</reference>
<evidence type="ECO:0000313" key="1">
    <source>
        <dbReference type="EMBL" id="TNN51929.1"/>
    </source>
</evidence>
<name>A0A4Z2GEX1_9TELE</name>
<dbReference type="AlphaFoldDB" id="A0A4Z2GEX1"/>
<comment type="caution">
    <text evidence="1">The sequence shown here is derived from an EMBL/GenBank/DDBJ whole genome shotgun (WGS) entry which is preliminary data.</text>
</comment>
<proteinExistence type="predicted"/>
<dbReference type="EMBL" id="SRLO01000565">
    <property type="protein sequence ID" value="TNN51929.1"/>
    <property type="molecule type" value="Genomic_DNA"/>
</dbReference>
<dbReference type="OrthoDB" id="10634072at2759"/>
<organism evidence="1 2">
    <name type="scientific">Liparis tanakae</name>
    <name type="common">Tanaka's snailfish</name>
    <dbReference type="NCBI Taxonomy" id="230148"/>
    <lineage>
        <taxon>Eukaryota</taxon>
        <taxon>Metazoa</taxon>
        <taxon>Chordata</taxon>
        <taxon>Craniata</taxon>
        <taxon>Vertebrata</taxon>
        <taxon>Euteleostomi</taxon>
        <taxon>Actinopterygii</taxon>
        <taxon>Neopterygii</taxon>
        <taxon>Teleostei</taxon>
        <taxon>Neoteleostei</taxon>
        <taxon>Acanthomorphata</taxon>
        <taxon>Eupercaria</taxon>
        <taxon>Perciformes</taxon>
        <taxon>Cottioidei</taxon>
        <taxon>Cottales</taxon>
        <taxon>Liparidae</taxon>
        <taxon>Liparis</taxon>
    </lineage>
</organism>
<evidence type="ECO:0000313" key="2">
    <source>
        <dbReference type="Proteomes" id="UP000314294"/>
    </source>
</evidence>
<accession>A0A4Z2GEX1</accession>
<protein>
    <submittedName>
        <fullName evidence="1">Uncharacterized protein</fullName>
    </submittedName>
</protein>
<sequence>MAASASYSAVPSMLMVAPTGSTKRVMRLSIRLFSSRHLKVTGSVAELRGAGSTVLCVCGNSDSVTGPLVLWSHDQFKLYQRPQLEAGVPVVMG</sequence>